<protein>
    <submittedName>
        <fullName evidence="1">Uncharacterized protein</fullName>
    </submittedName>
</protein>
<accession>A0ABY3MXR6</accession>
<dbReference type="RefSeq" id="WP_101345436.1">
    <property type="nucleotide sequence ID" value="NZ_PJAI02000006.1"/>
</dbReference>
<dbReference type="Proteomes" id="UP000815846">
    <property type="component" value="Unassembled WGS sequence"/>
</dbReference>
<comment type="caution">
    <text evidence="1">The sequence shown here is derived from an EMBL/GenBank/DDBJ whole genome shotgun (WGS) entry which is preliminary data.</text>
</comment>
<reference evidence="1 2" key="1">
    <citation type="submission" date="2019-08" db="EMBL/GenBank/DDBJ databases">
        <title>Microbe sample from Colwellia echini.</title>
        <authorList>
            <person name="Christiansen L."/>
            <person name="Pathiraja D."/>
            <person name="Schultz-Johansen M."/>
            <person name="Choi I.-G."/>
            <person name="Stougaard P."/>
        </authorList>
    </citation>
    <scope>NUCLEOTIDE SEQUENCE [LARGE SCALE GENOMIC DNA]</scope>
    <source>
        <strain evidence="1 2">A3</strain>
    </source>
</reference>
<gene>
    <name evidence="1" type="ORF">CWS31_007020</name>
</gene>
<keyword evidence="2" id="KW-1185">Reference proteome</keyword>
<name>A0ABY3MXR6_9GAMM</name>
<organism evidence="1 2">
    <name type="scientific">Colwellia echini</name>
    <dbReference type="NCBI Taxonomy" id="1982103"/>
    <lineage>
        <taxon>Bacteria</taxon>
        <taxon>Pseudomonadati</taxon>
        <taxon>Pseudomonadota</taxon>
        <taxon>Gammaproteobacteria</taxon>
        <taxon>Alteromonadales</taxon>
        <taxon>Colwelliaceae</taxon>
        <taxon>Colwellia</taxon>
    </lineage>
</organism>
<dbReference type="EMBL" id="PJAI02000006">
    <property type="protein sequence ID" value="TYK66018.1"/>
    <property type="molecule type" value="Genomic_DNA"/>
</dbReference>
<evidence type="ECO:0000313" key="2">
    <source>
        <dbReference type="Proteomes" id="UP000815846"/>
    </source>
</evidence>
<evidence type="ECO:0000313" key="1">
    <source>
        <dbReference type="EMBL" id="TYK66018.1"/>
    </source>
</evidence>
<sequence length="128" mass="15143">MSSWLIKKEKFFIKFLSVLTEVRQNKKESKYKAKAQHIELICFLLKRHLEEKSLDFRDQLHICSKFKKATGKCISKSTVSIGLKIFHEYEILSYKSKDDASGEDCDYKRPLKIRFNNGKYTKDYYAEG</sequence>
<proteinExistence type="predicted"/>